<name>A0A0K0G3K5_STRVS</name>
<dbReference type="STRING" id="75913.A0A0K0G3K5"/>
<dbReference type="Pfam" id="PF13843">
    <property type="entry name" value="DDE_Tnp_1_7"/>
    <property type="match status" value="1"/>
</dbReference>
<accession>A0A0K0G3K5</accession>
<evidence type="ECO:0000313" key="2">
    <source>
        <dbReference type="Proteomes" id="UP000035680"/>
    </source>
</evidence>
<proteinExistence type="predicted"/>
<feature type="domain" description="PiggyBac transposable element-derived protein" evidence="1">
    <location>
        <begin position="26"/>
        <end position="96"/>
    </location>
</feature>
<dbReference type="Proteomes" id="UP000035680">
    <property type="component" value="Unassembled WGS sequence"/>
</dbReference>
<keyword evidence="2" id="KW-1185">Reference proteome</keyword>
<dbReference type="WBParaSite" id="SVE_1931200.1">
    <property type="protein sequence ID" value="SVE_1931200.1"/>
    <property type="gene ID" value="SVE_1931200"/>
</dbReference>
<dbReference type="PANTHER" id="PTHR46599:SF6">
    <property type="entry name" value="DUAL SPECIFICITY PHOSPHATASE 26"/>
    <property type="match status" value="1"/>
</dbReference>
<evidence type="ECO:0000259" key="1">
    <source>
        <dbReference type="Pfam" id="PF13843"/>
    </source>
</evidence>
<sequence>MTLYSPEHYKSGNCILTIYKSKVNLKVLLLNTKHTFVTVKDNKKHKPETIIFYSETKFGVDVVDQMACKYTTKAASFRWPLQVFFNILDLAAINAWILYKECTGSKIFRKDFLFQLTKELAEGETEEYKNTDHNFSIPTTSKNAGFVKSVLVNEIGATTPENNVRNKRQNNGLFFY</sequence>
<dbReference type="AlphaFoldDB" id="A0A0K0G3K5"/>
<protein>
    <submittedName>
        <fullName evidence="3">DDE_Tnp_1_7 domain-containing protein</fullName>
    </submittedName>
</protein>
<reference evidence="2" key="1">
    <citation type="submission" date="2014-07" db="EMBL/GenBank/DDBJ databases">
        <authorList>
            <person name="Martin A.A"/>
            <person name="De Silva N."/>
        </authorList>
    </citation>
    <scope>NUCLEOTIDE SEQUENCE</scope>
</reference>
<evidence type="ECO:0000313" key="3">
    <source>
        <dbReference type="WBParaSite" id="SVE_1931200.1"/>
    </source>
</evidence>
<dbReference type="PANTHER" id="PTHR46599">
    <property type="entry name" value="PIGGYBAC TRANSPOSABLE ELEMENT-DERIVED PROTEIN 4"/>
    <property type="match status" value="1"/>
</dbReference>
<dbReference type="InterPro" id="IPR029526">
    <property type="entry name" value="PGBD"/>
</dbReference>
<organism evidence="2 3">
    <name type="scientific">Strongyloides venezuelensis</name>
    <name type="common">Threadworm</name>
    <dbReference type="NCBI Taxonomy" id="75913"/>
    <lineage>
        <taxon>Eukaryota</taxon>
        <taxon>Metazoa</taxon>
        <taxon>Ecdysozoa</taxon>
        <taxon>Nematoda</taxon>
        <taxon>Chromadorea</taxon>
        <taxon>Rhabditida</taxon>
        <taxon>Tylenchina</taxon>
        <taxon>Panagrolaimomorpha</taxon>
        <taxon>Strongyloidoidea</taxon>
        <taxon>Strongyloididae</taxon>
        <taxon>Strongyloides</taxon>
    </lineage>
</organism>
<reference evidence="3" key="2">
    <citation type="submission" date="2015-08" db="UniProtKB">
        <authorList>
            <consortium name="WormBaseParasite"/>
        </authorList>
    </citation>
    <scope>IDENTIFICATION</scope>
</reference>